<dbReference type="EMBL" id="CAJNOW010013016">
    <property type="protein sequence ID" value="CAF1616724.1"/>
    <property type="molecule type" value="Genomic_DNA"/>
</dbReference>
<dbReference type="EMBL" id="CAJOBJ010000569">
    <property type="protein sequence ID" value="CAF3831122.1"/>
    <property type="molecule type" value="Genomic_DNA"/>
</dbReference>
<protein>
    <submittedName>
        <fullName evidence="2">Uncharacterized protein</fullName>
    </submittedName>
</protein>
<evidence type="ECO:0000313" key="2">
    <source>
        <dbReference type="EMBL" id="CAF1179666.1"/>
    </source>
</evidence>
<sequence>MILIGPSSWIIGVLHNDSHFPYFIYLFTIICQDIYRNSSFVISCLIMEKFTFFFDYEQFVDILAPIIDNYGIQKNERLTTLIKECYGRLKEININDLTCISLLINKLIETITRNKLDHEQSCLVDEICHKIIMKFNEMEKEMENLQEKNAAMIKEVNNLHETSALMKKEMNNLQKTNVEMDGSFQSLKIRMDISECYNYSFDLVKLFVFYYIEPLLKNMNAYKPQYKDWNLMKNEISVLKRKLKNNEINETDLENFVNPLQNELNKINVNILNLHDLIQQRHTQTHQSIRSKEEQEDFLDILENFKFSDKFIHRDLVVNLFNLVRKQKLKRYVN</sequence>
<dbReference type="Proteomes" id="UP000681967">
    <property type="component" value="Unassembled WGS sequence"/>
</dbReference>
<dbReference type="EMBL" id="CAJOBI010000843">
    <property type="protein sequence ID" value="CAF3848188.1"/>
    <property type="molecule type" value="Genomic_DNA"/>
</dbReference>
<evidence type="ECO:0000256" key="1">
    <source>
        <dbReference type="SAM" id="Coils"/>
    </source>
</evidence>
<accession>A0A814US22</accession>
<comment type="caution">
    <text evidence="2">The sequence shown here is derived from an EMBL/GenBank/DDBJ whole genome shotgun (WGS) entry which is preliminary data.</text>
</comment>
<feature type="coiled-coil region" evidence="1">
    <location>
        <begin position="128"/>
        <end position="176"/>
    </location>
</feature>
<dbReference type="EMBL" id="CAJNOV010004567">
    <property type="protein sequence ID" value="CAF1179666.1"/>
    <property type="molecule type" value="Genomic_DNA"/>
</dbReference>
<dbReference type="Proteomes" id="UP000681720">
    <property type="component" value="Unassembled WGS sequence"/>
</dbReference>
<organism evidence="2 8">
    <name type="scientific">Rotaria magnacalcarata</name>
    <dbReference type="NCBI Taxonomy" id="392030"/>
    <lineage>
        <taxon>Eukaryota</taxon>
        <taxon>Metazoa</taxon>
        <taxon>Spiralia</taxon>
        <taxon>Gnathifera</taxon>
        <taxon>Rotifera</taxon>
        <taxon>Eurotatoria</taxon>
        <taxon>Bdelloidea</taxon>
        <taxon>Philodinida</taxon>
        <taxon>Philodinidae</taxon>
        <taxon>Rotaria</taxon>
    </lineage>
</organism>
<gene>
    <name evidence="5" type="ORF">BYL167_LOCUS4071</name>
    <name evidence="2" type="ORF">CJN711_LOCUS10945</name>
    <name evidence="6" type="ORF">GIL414_LOCUS2806</name>
    <name evidence="3" type="ORF">KQP761_LOCUS24104</name>
    <name evidence="4" type="ORF">MBJ925_LOCUS32193</name>
    <name evidence="7" type="ORF">SMN809_LOCUS3862</name>
</gene>
<evidence type="ECO:0000313" key="4">
    <source>
        <dbReference type="EMBL" id="CAF2155973.1"/>
    </source>
</evidence>
<proteinExistence type="predicted"/>
<evidence type="ECO:0000313" key="3">
    <source>
        <dbReference type="EMBL" id="CAF1616724.1"/>
    </source>
</evidence>
<evidence type="ECO:0000313" key="6">
    <source>
        <dbReference type="EMBL" id="CAF3831122.1"/>
    </source>
</evidence>
<name>A0A814US22_9BILA</name>
<evidence type="ECO:0000313" key="5">
    <source>
        <dbReference type="EMBL" id="CAF3820326.1"/>
    </source>
</evidence>
<dbReference type="EMBL" id="CAJNRE010017561">
    <property type="protein sequence ID" value="CAF2155973.1"/>
    <property type="molecule type" value="Genomic_DNA"/>
</dbReference>
<dbReference type="Proteomes" id="UP000663834">
    <property type="component" value="Unassembled WGS sequence"/>
</dbReference>
<dbReference type="Proteomes" id="UP000663855">
    <property type="component" value="Unassembled WGS sequence"/>
</dbReference>
<evidence type="ECO:0000313" key="7">
    <source>
        <dbReference type="EMBL" id="CAF3848188.1"/>
    </source>
</evidence>
<dbReference type="EMBL" id="CAJOBH010000835">
    <property type="protein sequence ID" value="CAF3820326.1"/>
    <property type="molecule type" value="Genomic_DNA"/>
</dbReference>
<reference evidence="2" key="1">
    <citation type="submission" date="2021-02" db="EMBL/GenBank/DDBJ databases">
        <authorList>
            <person name="Nowell W R."/>
        </authorList>
    </citation>
    <scope>NUCLEOTIDE SEQUENCE</scope>
</reference>
<dbReference type="Proteomes" id="UP000663824">
    <property type="component" value="Unassembled WGS sequence"/>
</dbReference>
<evidence type="ECO:0000313" key="8">
    <source>
        <dbReference type="Proteomes" id="UP000663855"/>
    </source>
</evidence>
<keyword evidence="1" id="KW-0175">Coiled coil</keyword>
<dbReference type="AlphaFoldDB" id="A0A814US22"/>
<dbReference type="OrthoDB" id="10354736at2759"/>
<dbReference type="Proteomes" id="UP000676336">
    <property type="component" value="Unassembled WGS sequence"/>
</dbReference>